<dbReference type="GO" id="GO:0005737">
    <property type="term" value="C:cytoplasm"/>
    <property type="evidence" value="ECO:0007669"/>
    <property type="project" value="UniProtKB-SubCell"/>
</dbReference>
<dbReference type="GO" id="GO:0016491">
    <property type="term" value="F:oxidoreductase activity"/>
    <property type="evidence" value="ECO:0007669"/>
    <property type="project" value="UniProtKB-KW"/>
</dbReference>
<protein>
    <submittedName>
        <fullName evidence="5">Nitroreductase family protein</fullName>
    </submittedName>
</protein>
<organism evidence="5 6">
    <name type="scientific">Tabrizicola oligotrophica</name>
    <dbReference type="NCBI Taxonomy" id="2710650"/>
    <lineage>
        <taxon>Bacteria</taxon>
        <taxon>Pseudomonadati</taxon>
        <taxon>Pseudomonadota</taxon>
        <taxon>Alphaproteobacteria</taxon>
        <taxon>Rhodobacterales</taxon>
        <taxon>Paracoccaceae</taxon>
        <taxon>Tabrizicola</taxon>
    </lineage>
</organism>
<dbReference type="AlphaFoldDB" id="A0A6M0QQX2"/>
<dbReference type="Gene3D" id="3.40.109.10">
    <property type="entry name" value="NADH Oxidase"/>
    <property type="match status" value="1"/>
</dbReference>
<evidence type="ECO:0000256" key="3">
    <source>
        <dbReference type="ARBA" id="ARBA00023002"/>
    </source>
</evidence>
<dbReference type="Proteomes" id="UP000477782">
    <property type="component" value="Unassembled WGS sequence"/>
</dbReference>
<dbReference type="SUPFAM" id="SSF55469">
    <property type="entry name" value="FMN-dependent nitroreductase-like"/>
    <property type="match status" value="1"/>
</dbReference>
<dbReference type="InterPro" id="IPR033877">
    <property type="entry name" value="Frm2/Hbn1"/>
</dbReference>
<sequence length="205" mass="21880">MTNATLTTLKNRRTHYALGKALPQSEAAVEALIKEAVRLSPSSFNSQSSRAVILFGAASERFWGIVTEALRAIVPAEAFAPTEAKMQAFAAGAGTVLFYEDQATIKTLQEKFALYADAFPGFSEHSSGMAQISVWNALADAGIGASLQHYNPVIDEAVARAFDVPAEWKLRAQMPFGAIASTAGEKAFIADEGRFLTYGNAIAAE</sequence>
<gene>
    <name evidence="5" type="ORF">G4Z14_02610</name>
</gene>
<dbReference type="RefSeq" id="WP_164623181.1">
    <property type="nucleotide sequence ID" value="NZ_JAAIVJ010000001.1"/>
</dbReference>
<evidence type="ECO:0000256" key="2">
    <source>
        <dbReference type="ARBA" id="ARBA00022490"/>
    </source>
</evidence>
<keyword evidence="6" id="KW-1185">Reference proteome</keyword>
<dbReference type="PANTHER" id="PTHR43035">
    <property type="entry name" value="FATTY ACID REPRESSION MUTANT PROTEIN 2-RELATED"/>
    <property type="match status" value="1"/>
</dbReference>
<accession>A0A6M0QQX2</accession>
<dbReference type="Pfam" id="PF00881">
    <property type="entry name" value="Nitroreductase"/>
    <property type="match status" value="1"/>
</dbReference>
<dbReference type="EMBL" id="JAAIVJ010000001">
    <property type="protein sequence ID" value="NEY89174.1"/>
    <property type="molecule type" value="Genomic_DNA"/>
</dbReference>
<dbReference type="FunFam" id="3.40.109.10:FF:000001">
    <property type="entry name" value="Nitroreductase family"/>
    <property type="match status" value="1"/>
</dbReference>
<evidence type="ECO:0000259" key="4">
    <source>
        <dbReference type="Pfam" id="PF00881"/>
    </source>
</evidence>
<comment type="caution">
    <text evidence="5">The sequence shown here is derived from an EMBL/GenBank/DDBJ whole genome shotgun (WGS) entry which is preliminary data.</text>
</comment>
<keyword evidence="2" id="KW-0963">Cytoplasm</keyword>
<dbReference type="CDD" id="cd02140">
    <property type="entry name" value="Frm2-like"/>
    <property type="match status" value="1"/>
</dbReference>
<dbReference type="PANTHER" id="PTHR43035:SF1">
    <property type="entry name" value="FATTY ACID REPRESSION MUTANT PROTEIN 2-RELATED"/>
    <property type="match status" value="1"/>
</dbReference>
<comment type="subcellular location">
    <subcellularLocation>
        <location evidence="1">Cytoplasm</location>
    </subcellularLocation>
</comment>
<evidence type="ECO:0000256" key="1">
    <source>
        <dbReference type="ARBA" id="ARBA00004496"/>
    </source>
</evidence>
<evidence type="ECO:0000313" key="5">
    <source>
        <dbReference type="EMBL" id="NEY89174.1"/>
    </source>
</evidence>
<name>A0A6M0QQX2_9RHOB</name>
<feature type="domain" description="Nitroreductase" evidence="4">
    <location>
        <begin position="10"/>
        <end position="177"/>
    </location>
</feature>
<dbReference type="InterPro" id="IPR000415">
    <property type="entry name" value="Nitroreductase-like"/>
</dbReference>
<keyword evidence="3" id="KW-0560">Oxidoreductase</keyword>
<evidence type="ECO:0000313" key="6">
    <source>
        <dbReference type="Proteomes" id="UP000477782"/>
    </source>
</evidence>
<proteinExistence type="predicted"/>
<reference evidence="5 6" key="1">
    <citation type="submission" date="2020-02" db="EMBL/GenBank/DDBJ databases">
        <authorList>
            <person name="Chen W.-M."/>
        </authorList>
    </citation>
    <scope>NUCLEOTIDE SEQUENCE [LARGE SCALE GENOMIC DNA]</scope>
    <source>
        <strain evidence="5 6">KMS-5</strain>
    </source>
</reference>
<dbReference type="GO" id="GO:0034599">
    <property type="term" value="P:cellular response to oxidative stress"/>
    <property type="evidence" value="ECO:0007669"/>
    <property type="project" value="InterPro"/>
</dbReference>
<dbReference type="InterPro" id="IPR029479">
    <property type="entry name" value="Nitroreductase"/>
</dbReference>